<dbReference type="Pfam" id="PF01925">
    <property type="entry name" value="TauE"/>
    <property type="match status" value="1"/>
</dbReference>
<proteinExistence type="inferred from homology"/>
<feature type="transmembrane region" description="Helical" evidence="6">
    <location>
        <begin position="104"/>
        <end position="124"/>
    </location>
</feature>
<dbReference type="GO" id="GO:0031464">
    <property type="term" value="C:Cul4A-RING E3 ubiquitin ligase complex"/>
    <property type="evidence" value="ECO:0007669"/>
    <property type="project" value="TreeGrafter"/>
</dbReference>
<comment type="subcellular location">
    <subcellularLocation>
        <location evidence="1">Membrane</location>
        <topology evidence="1">Multi-pass membrane protein</topology>
    </subcellularLocation>
</comment>
<evidence type="ECO:0008006" key="9">
    <source>
        <dbReference type="Google" id="ProtNLM"/>
    </source>
</evidence>
<name>A0A843UYX1_COLES</name>
<gene>
    <name evidence="7" type="ORF">Taro_019360</name>
</gene>
<keyword evidence="8" id="KW-1185">Reference proteome</keyword>
<feature type="transmembrane region" description="Helical" evidence="6">
    <location>
        <begin position="7"/>
        <end position="26"/>
    </location>
</feature>
<evidence type="ECO:0000256" key="5">
    <source>
        <dbReference type="ARBA" id="ARBA00023136"/>
    </source>
</evidence>
<dbReference type="PANTHER" id="PTHR14255">
    <property type="entry name" value="CEREBLON"/>
    <property type="match status" value="1"/>
</dbReference>
<accession>A0A843UYX1</accession>
<keyword evidence="4 6" id="KW-1133">Transmembrane helix</keyword>
<keyword evidence="5 6" id="KW-0472">Membrane</keyword>
<evidence type="ECO:0000313" key="7">
    <source>
        <dbReference type="EMBL" id="MQL86810.1"/>
    </source>
</evidence>
<dbReference type="InterPro" id="IPR002781">
    <property type="entry name" value="TM_pro_TauE-like"/>
</dbReference>
<dbReference type="GO" id="GO:0016020">
    <property type="term" value="C:membrane"/>
    <property type="evidence" value="ECO:0007669"/>
    <property type="project" value="UniProtKB-SubCell"/>
</dbReference>
<dbReference type="PANTHER" id="PTHR14255:SF5">
    <property type="entry name" value="SULFITE EXPORTER TAUE_SAFE FAMILY PROTEIN 4"/>
    <property type="match status" value="1"/>
</dbReference>
<evidence type="ECO:0000256" key="4">
    <source>
        <dbReference type="ARBA" id="ARBA00022989"/>
    </source>
</evidence>
<dbReference type="Proteomes" id="UP000652761">
    <property type="component" value="Unassembled WGS sequence"/>
</dbReference>
<evidence type="ECO:0000256" key="1">
    <source>
        <dbReference type="ARBA" id="ARBA00004141"/>
    </source>
</evidence>
<dbReference type="OrthoDB" id="434519at2759"/>
<feature type="transmembrane region" description="Helical" evidence="6">
    <location>
        <begin position="304"/>
        <end position="325"/>
    </location>
</feature>
<comment type="similarity">
    <text evidence="2">Belongs to the 4-toluene sulfonate uptake permease (TSUP) (TC 2.A.102) family.</text>
</comment>
<keyword evidence="3 6" id="KW-0812">Transmembrane</keyword>
<evidence type="ECO:0000256" key="2">
    <source>
        <dbReference type="ARBA" id="ARBA00009142"/>
    </source>
</evidence>
<feature type="transmembrane region" description="Helical" evidence="6">
    <location>
        <begin position="144"/>
        <end position="177"/>
    </location>
</feature>
<evidence type="ECO:0000256" key="6">
    <source>
        <dbReference type="SAM" id="Phobius"/>
    </source>
</evidence>
<protein>
    <recommendedName>
        <fullName evidence="9">Sulfite exporter TauE/SafE family protein</fullName>
    </recommendedName>
</protein>
<comment type="caution">
    <text evidence="7">The sequence shown here is derived from an EMBL/GenBank/DDBJ whole genome shotgun (WGS) entry which is preliminary data.</text>
</comment>
<sequence length="406" mass="44116">MEISSRGFVVYLVSASSLAVLSVFFLPRSLQEPDHDGSPLLLLPTDLSSRSVRVWPDLEVNWRVALATVIGFLGSAFGTVGGVGGGGIFVPMLNLIVGFDTKSAAALSKCMIMGASLSSVWYNVRVAHPTKEVPIIDYDLALLFQPMLMLGITIGVALSVVFPYWLITVLIIILFLGNHLPPPQTPQLYAAAATTTNQACHAPMLVSGTSSRSFFKAVQMWEQETILKKEEEKRRQEAQSKCIHGDEVIVDADYAPLVPKQERSGLDILRSNIRWKDILVLCVVWVCFVVLQVLKTNVAVCSPLYWVVNVLQFPVAISLFAWKAASLYRESKERRMAGNWECVCEASIEWSGLQLLFCALCGILGGTVGGLLGSGGGFVLGPLLLEIGVIPQVGPFFTTLVGGQQT</sequence>
<feature type="transmembrane region" description="Helical" evidence="6">
    <location>
        <begin position="64"/>
        <end position="97"/>
    </location>
</feature>
<feature type="transmembrane region" description="Helical" evidence="6">
    <location>
        <begin position="278"/>
        <end position="298"/>
    </location>
</feature>
<reference evidence="7" key="1">
    <citation type="submission" date="2017-07" db="EMBL/GenBank/DDBJ databases">
        <title>Taro Niue Genome Assembly and Annotation.</title>
        <authorList>
            <person name="Atibalentja N."/>
            <person name="Keating K."/>
            <person name="Fields C.J."/>
        </authorList>
    </citation>
    <scope>NUCLEOTIDE SEQUENCE</scope>
    <source>
        <strain evidence="7">Niue_2</strain>
        <tissue evidence="7">Leaf</tissue>
    </source>
</reference>
<dbReference type="GO" id="GO:0016567">
    <property type="term" value="P:protein ubiquitination"/>
    <property type="evidence" value="ECO:0007669"/>
    <property type="project" value="TreeGrafter"/>
</dbReference>
<organism evidence="7 8">
    <name type="scientific">Colocasia esculenta</name>
    <name type="common">Wild taro</name>
    <name type="synonym">Arum esculentum</name>
    <dbReference type="NCBI Taxonomy" id="4460"/>
    <lineage>
        <taxon>Eukaryota</taxon>
        <taxon>Viridiplantae</taxon>
        <taxon>Streptophyta</taxon>
        <taxon>Embryophyta</taxon>
        <taxon>Tracheophyta</taxon>
        <taxon>Spermatophyta</taxon>
        <taxon>Magnoliopsida</taxon>
        <taxon>Liliopsida</taxon>
        <taxon>Araceae</taxon>
        <taxon>Aroideae</taxon>
        <taxon>Colocasieae</taxon>
        <taxon>Colocasia</taxon>
    </lineage>
</organism>
<dbReference type="EMBL" id="NMUH01000929">
    <property type="protein sequence ID" value="MQL86810.1"/>
    <property type="molecule type" value="Genomic_DNA"/>
</dbReference>
<evidence type="ECO:0000256" key="3">
    <source>
        <dbReference type="ARBA" id="ARBA00022692"/>
    </source>
</evidence>
<evidence type="ECO:0000313" key="8">
    <source>
        <dbReference type="Proteomes" id="UP000652761"/>
    </source>
</evidence>
<dbReference type="AlphaFoldDB" id="A0A843UYX1"/>